<keyword evidence="6 8" id="KW-1133">Transmembrane helix</keyword>
<dbReference type="SUPFAM" id="SSF82693">
    <property type="entry name" value="Multidrug efflux transporter AcrB pore domain, PN1, PN2, PC1 and PC2 subdomains"/>
    <property type="match status" value="3"/>
</dbReference>
<accession>A0A812INU2</accession>
<dbReference type="Gene3D" id="3.30.70.1320">
    <property type="entry name" value="Multidrug efflux transporter AcrB pore domain like"/>
    <property type="match status" value="1"/>
</dbReference>
<keyword evidence="4" id="KW-0997">Cell inner membrane</keyword>
<dbReference type="FunFam" id="1.20.1640.10:FF:000001">
    <property type="entry name" value="Efflux pump membrane transporter"/>
    <property type="match status" value="1"/>
</dbReference>
<sequence>MSLELREYPKTEQALVTVTTAFPGADADLVQSFITEPLQRAASEAEGIDYVTSNSRQGVSIIQAYMGLNYDPYDALAEIQGKIASERNSLPREAMDPVISLSTSEGWALMYMALVSEDMDTAQMTDYTLRSIVPRLQALPGVAKAGINGDQTMALRVWLDPMRLTALDMTASEVRRALLAENVQSAVGQTKGDSIKINLSATTNLTTVEEFKNLVLRTDGAAVTRLQDVADVRLSTSNPDQESWFSGRPCVMLALTPTPGANPLLLSAEVNALLPDIRNQLPRGMELKLIYDGSMYIEDSIDEVYTTLIEAVIIVLLVIFLSLGTWQAAVVPALAVPLSLIGGAFLMLLMGFSINLLTLLAMLLAIGLVVDDAIVVVENVHRHIVEGKTPYEAALTGARELVLPIISMTTTLVAVYAPIGFMGGLAGSLFTEFAYSLAGTVVVSGIVALTLAPMLCARILPDRNHSNAFEGFVDKAFAYQVQFHQWLLRDALRYLAVPLLVALSVTGSIYFMYQGSTQELAPTEDREVLNVQISAPETATLEYTAAHAAEVVKAFETFPEYLRSFLLIGGGGTPASSFGGFRFVPVAERERSQMELQPLTQALVNQIAGVQVAVFTFPSLPGASRGTPLQFVLTGDSTYEQLVEMADQLIGESYKSGNFVYLRKSAEIALPLTRMVIDRDRAGDLGVDMDEFGATLTTLLGGGYVSRFNQAGRSYEVIPQAARRYRMDESLLEDYHVRGGDGTLIPLGSFVSLKHEIEPTQRAQFQQLNSVTISGIMAPDVSLGDAMQFLETKAAAIFPQNIGFDYMGESRQLEQQGNALLYTFFLSLIFIYLVLAAQYESWRDPLIILVSVPMSIAGAMLFIYLGFATINLYTQIGLITLIGLIAKNGILIVDFANRLQETEGLNKRDAVAKATATRYRPILMTTVAMLMAMVPLLLATGPGSVSRSQMGLVIFSGLGLGTLFTLFVVPAVYVLLAKDRKPQVQDVQQVAAETTA</sequence>
<evidence type="ECO:0008006" key="11">
    <source>
        <dbReference type="Google" id="ProtNLM"/>
    </source>
</evidence>
<evidence type="ECO:0000256" key="5">
    <source>
        <dbReference type="ARBA" id="ARBA00022692"/>
    </source>
</evidence>
<dbReference type="PRINTS" id="PR00702">
    <property type="entry name" value="ACRIFLAVINRP"/>
</dbReference>
<feature type="transmembrane region" description="Helical" evidence="8">
    <location>
        <begin position="433"/>
        <end position="456"/>
    </location>
</feature>
<evidence type="ECO:0000313" key="10">
    <source>
        <dbReference type="Proteomes" id="UP000601435"/>
    </source>
</evidence>
<proteinExistence type="predicted"/>
<dbReference type="EMBL" id="CAJNJA010000001">
    <property type="protein sequence ID" value="CAE7149143.1"/>
    <property type="molecule type" value="Genomic_DNA"/>
</dbReference>
<comment type="subcellular location">
    <subcellularLocation>
        <location evidence="1">Cell membrane</location>
        <topology evidence="1">Multi-pass membrane protein</topology>
    </subcellularLocation>
</comment>
<dbReference type="Pfam" id="PF00873">
    <property type="entry name" value="ACR_tran"/>
    <property type="match status" value="1"/>
</dbReference>
<comment type="caution">
    <text evidence="9">The sequence shown here is derived from an EMBL/GenBank/DDBJ whole genome shotgun (WGS) entry which is preliminary data.</text>
</comment>
<feature type="transmembrane region" description="Helical" evidence="8">
    <location>
        <begin position="492"/>
        <end position="513"/>
    </location>
</feature>
<evidence type="ECO:0000256" key="4">
    <source>
        <dbReference type="ARBA" id="ARBA00022519"/>
    </source>
</evidence>
<dbReference type="Gene3D" id="1.20.1640.10">
    <property type="entry name" value="Multidrug efflux transporter AcrB transmembrane domain"/>
    <property type="match status" value="2"/>
</dbReference>
<dbReference type="InterPro" id="IPR027463">
    <property type="entry name" value="AcrB_DN_DC_subdom"/>
</dbReference>
<dbReference type="Proteomes" id="UP000601435">
    <property type="component" value="Unassembled WGS sequence"/>
</dbReference>
<feature type="transmembrane region" description="Helical" evidence="8">
    <location>
        <begin position="304"/>
        <end position="323"/>
    </location>
</feature>
<feature type="transmembrane region" description="Helical" evidence="8">
    <location>
        <begin position="846"/>
        <end position="867"/>
    </location>
</feature>
<dbReference type="SUPFAM" id="SSF82714">
    <property type="entry name" value="Multidrug efflux transporter AcrB TolC docking domain, DN and DC subdomains"/>
    <property type="match status" value="2"/>
</dbReference>
<organism evidence="9 10">
    <name type="scientific">Symbiodinium necroappetens</name>
    <dbReference type="NCBI Taxonomy" id="1628268"/>
    <lineage>
        <taxon>Eukaryota</taxon>
        <taxon>Sar</taxon>
        <taxon>Alveolata</taxon>
        <taxon>Dinophyceae</taxon>
        <taxon>Suessiales</taxon>
        <taxon>Symbiodiniaceae</taxon>
        <taxon>Symbiodinium</taxon>
    </lineage>
</organism>
<feature type="transmembrane region" description="Helical" evidence="8">
    <location>
        <begin position="873"/>
        <end position="896"/>
    </location>
</feature>
<dbReference type="GO" id="GO:0042910">
    <property type="term" value="F:xenobiotic transmembrane transporter activity"/>
    <property type="evidence" value="ECO:0007669"/>
    <property type="project" value="TreeGrafter"/>
</dbReference>
<evidence type="ECO:0000256" key="1">
    <source>
        <dbReference type="ARBA" id="ARBA00004651"/>
    </source>
</evidence>
<evidence type="ECO:0000256" key="2">
    <source>
        <dbReference type="ARBA" id="ARBA00022448"/>
    </source>
</evidence>
<evidence type="ECO:0000256" key="6">
    <source>
        <dbReference type="ARBA" id="ARBA00022989"/>
    </source>
</evidence>
<feature type="transmembrane region" description="Helical" evidence="8">
    <location>
        <begin position="950"/>
        <end position="976"/>
    </location>
</feature>
<dbReference type="Gene3D" id="3.30.2090.10">
    <property type="entry name" value="Multidrug efflux transporter AcrB TolC docking domain, DN and DC subdomains"/>
    <property type="match status" value="2"/>
</dbReference>
<dbReference type="Gene3D" id="3.30.70.1440">
    <property type="entry name" value="Multidrug efflux transporter AcrB pore domain"/>
    <property type="match status" value="1"/>
</dbReference>
<feature type="transmembrane region" description="Helical" evidence="8">
    <location>
        <begin position="917"/>
        <end position="938"/>
    </location>
</feature>
<keyword evidence="5 8" id="KW-0812">Transmembrane</keyword>
<dbReference type="AlphaFoldDB" id="A0A812INU2"/>
<dbReference type="OrthoDB" id="5875992at2759"/>
<dbReference type="InterPro" id="IPR001036">
    <property type="entry name" value="Acrflvin-R"/>
</dbReference>
<keyword evidence="2" id="KW-0813">Transport</keyword>
<evidence type="ECO:0000313" key="9">
    <source>
        <dbReference type="EMBL" id="CAE7149143.1"/>
    </source>
</evidence>
<dbReference type="SUPFAM" id="SSF82866">
    <property type="entry name" value="Multidrug efflux transporter AcrB transmembrane domain"/>
    <property type="match status" value="2"/>
</dbReference>
<dbReference type="PANTHER" id="PTHR32063">
    <property type="match status" value="1"/>
</dbReference>
<evidence type="ECO:0000256" key="8">
    <source>
        <dbReference type="SAM" id="Phobius"/>
    </source>
</evidence>
<feature type="transmembrane region" description="Helical" evidence="8">
    <location>
        <begin position="401"/>
        <end position="421"/>
    </location>
</feature>
<evidence type="ECO:0000256" key="3">
    <source>
        <dbReference type="ARBA" id="ARBA00022475"/>
    </source>
</evidence>
<feature type="transmembrane region" description="Helical" evidence="8">
    <location>
        <begin position="356"/>
        <end position="380"/>
    </location>
</feature>
<gene>
    <name evidence="9" type="ORF">SNEC2469_LOCUS85</name>
</gene>
<evidence type="ECO:0000256" key="7">
    <source>
        <dbReference type="ARBA" id="ARBA00023136"/>
    </source>
</evidence>
<name>A0A812INU2_9DINO</name>
<dbReference type="PANTHER" id="PTHR32063:SF14">
    <property type="entry name" value="BLL4319 PROTEIN"/>
    <property type="match status" value="1"/>
</dbReference>
<keyword evidence="10" id="KW-1185">Reference proteome</keyword>
<keyword evidence="7 8" id="KW-0472">Membrane</keyword>
<keyword evidence="3" id="KW-1003">Cell membrane</keyword>
<reference evidence="9" key="1">
    <citation type="submission" date="2021-02" db="EMBL/GenBank/DDBJ databases">
        <authorList>
            <person name="Dougan E. K."/>
            <person name="Rhodes N."/>
            <person name="Thang M."/>
            <person name="Chan C."/>
        </authorList>
    </citation>
    <scope>NUCLEOTIDE SEQUENCE</scope>
</reference>
<feature type="transmembrane region" description="Helical" evidence="8">
    <location>
        <begin position="330"/>
        <end position="350"/>
    </location>
</feature>
<feature type="transmembrane region" description="Helical" evidence="8">
    <location>
        <begin position="819"/>
        <end position="839"/>
    </location>
</feature>
<dbReference type="GO" id="GO:0005886">
    <property type="term" value="C:plasma membrane"/>
    <property type="evidence" value="ECO:0007669"/>
    <property type="project" value="UniProtKB-SubCell"/>
</dbReference>
<dbReference type="Gene3D" id="3.30.70.1430">
    <property type="entry name" value="Multidrug efflux transporter AcrB pore domain"/>
    <property type="match status" value="2"/>
</dbReference>
<protein>
    <recommendedName>
        <fullName evidence="11">Multidrug efflux pump</fullName>
    </recommendedName>
</protein>